<protein>
    <submittedName>
        <fullName evidence="3">Uncharacterized protein</fullName>
    </submittedName>
</protein>
<dbReference type="EMBL" id="ADBJ01000008">
    <property type="protein sequence ID" value="EFA84672.1"/>
    <property type="molecule type" value="Genomic_DNA"/>
</dbReference>
<evidence type="ECO:0000256" key="2">
    <source>
        <dbReference type="SAM" id="SignalP"/>
    </source>
</evidence>
<accession>D3B048</accession>
<feature type="chain" id="PRO_5003041200" evidence="2">
    <location>
        <begin position="24"/>
        <end position="430"/>
    </location>
</feature>
<keyword evidence="2" id="KW-0732">Signal</keyword>
<dbReference type="AlphaFoldDB" id="D3B048"/>
<proteinExistence type="predicted"/>
<evidence type="ECO:0000313" key="3">
    <source>
        <dbReference type="EMBL" id="EFA84672.1"/>
    </source>
</evidence>
<dbReference type="RefSeq" id="XP_020436785.1">
    <property type="nucleotide sequence ID" value="XM_020572668.1"/>
</dbReference>
<feature type="region of interest" description="Disordered" evidence="1">
    <location>
        <begin position="372"/>
        <end position="399"/>
    </location>
</feature>
<dbReference type="GeneID" id="31357191"/>
<name>D3B048_HETP5</name>
<feature type="compositionally biased region" description="Low complexity" evidence="1">
    <location>
        <begin position="378"/>
        <end position="399"/>
    </location>
</feature>
<sequence>MYHKLFLSFITILFLLKIEGVASKGFIVSYAINQVNLTLNSDSNLPDSYFTNRTRLFTDDNTSIVFKYVDLDPINKTTHQISIDFQDNPKIPFYGTINVYPGGGLPYTVYLFEPPNPLNQTQVENNVTIGMNFNMGSSLRSIYVTKDYTPIPFTLFNNNWTIVIEVPCNITVNDIILEFYSNKVISRDVLLTLLLEPSLIDDPSNHVRIPVAGNYTLSLRGCFLSTLNNNNNNNSSIIRFTNENQTLDCSNLNIITSDKLECNIQSGSGSYKYNYTFISTNTISNNNNSYDNNNTIILSYEEPSISSTILESGGVLSTNGTGFNEPIIVTINDNKTCSLPTISNFTNIKCNTQVTVLYKLRVDVANQWVEYQKDESHSSNNPPTSSSTGNSNSGSENSSVSSSVIIKPSDWNFLLPLFLFLCFLQQQQRS</sequence>
<dbReference type="Proteomes" id="UP000001396">
    <property type="component" value="Unassembled WGS sequence"/>
</dbReference>
<organism evidence="3 4">
    <name type="scientific">Heterostelium pallidum (strain ATCC 26659 / Pp 5 / PN500)</name>
    <name type="common">Cellular slime mold</name>
    <name type="synonym">Polysphondylium pallidum</name>
    <dbReference type="NCBI Taxonomy" id="670386"/>
    <lineage>
        <taxon>Eukaryota</taxon>
        <taxon>Amoebozoa</taxon>
        <taxon>Evosea</taxon>
        <taxon>Eumycetozoa</taxon>
        <taxon>Dictyostelia</taxon>
        <taxon>Acytosteliales</taxon>
        <taxon>Acytosteliaceae</taxon>
        <taxon>Heterostelium</taxon>
    </lineage>
</organism>
<gene>
    <name evidence="3" type="ORF">PPL_01662</name>
</gene>
<comment type="caution">
    <text evidence="3">The sequence shown here is derived from an EMBL/GenBank/DDBJ whole genome shotgun (WGS) entry which is preliminary data.</text>
</comment>
<evidence type="ECO:0000256" key="1">
    <source>
        <dbReference type="SAM" id="MobiDB-lite"/>
    </source>
</evidence>
<feature type="signal peptide" evidence="2">
    <location>
        <begin position="1"/>
        <end position="23"/>
    </location>
</feature>
<keyword evidence="4" id="KW-1185">Reference proteome</keyword>
<reference evidence="3 4" key="1">
    <citation type="journal article" date="2011" name="Genome Res.">
        <title>Phylogeny-wide analysis of social amoeba genomes highlights ancient origins for complex intercellular communication.</title>
        <authorList>
            <person name="Heidel A.J."/>
            <person name="Lawal H.M."/>
            <person name="Felder M."/>
            <person name="Schilde C."/>
            <person name="Helps N.R."/>
            <person name="Tunggal B."/>
            <person name="Rivero F."/>
            <person name="John U."/>
            <person name="Schleicher M."/>
            <person name="Eichinger L."/>
            <person name="Platzer M."/>
            <person name="Noegel A.A."/>
            <person name="Schaap P."/>
            <person name="Gloeckner G."/>
        </authorList>
    </citation>
    <scope>NUCLEOTIDE SEQUENCE [LARGE SCALE GENOMIC DNA]</scope>
    <source>
        <strain evidence="4">ATCC 26659 / Pp 5 / PN500</strain>
    </source>
</reference>
<evidence type="ECO:0000313" key="4">
    <source>
        <dbReference type="Proteomes" id="UP000001396"/>
    </source>
</evidence>
<dbReference type="InParanoid" id="D3B048"/>